<sequence length="73" mass="8738">MVRRNTYSFRGRRRRQSQGFFFTDLYDEKMMCRKTCSFRDRERPCPGNVRALKVIHEELKEVLGSVDLRGLPP</sequence>
<proteinExistence type="predicted"/>
<accession>R7W115</accession>
<evidence type="ECO:0000313" key="1">
    <source>
        <dbReference type="EnsemblPlants" id="EMT00092"/>
    </source>
</evidence>
<organism evidence="1">
    <name type="scientific">Aegilops tauschii</name>
    <name type="common">Tausch's goatgrass</name>
    <name type="synonym">Aegilops squarrosa</name>
    <dbReference type="NCBI Taxonomy" id="37682"/>
    <lineage>
        <taxon>Eukaryota</taxon>
        <taxon>Viridiplantae</taxon>
        <taxon>Streptophyta</taxon>
        <taxon>Embryophyta</taxon>
        <taxon>Tracheophyta</taxon>
        <taxon>Spermatophyta</taxon>
        <taxon>Magnoliopsida</taxon>
        <taxon>Liliopsida</taxon>
        <taxon>Poales</taxon>
        <taxon>Poaceae</taxon>
        <taxon>BOP clade</taxon>
        <taxon>Pooideae</taxon>
        <taxon>Triticodae</taxon>
        <taxon>Triticeae</taxon>
        <taxon>Triticinae</taxon>
        <taxon>Aegilops</taxon>
    </lineage>
</organism>
<dbReference type="AlphaFoldDB" id="R7W115"/>
<protein>
    <submittedName>
        <fullName evidence="1">Uncharacterized protein</fullName>
    </submittedName>
</protein>
<dbReference type="EnsemblPlants" id="EMT00092">
    <property type="protein sequence ID" value="EMT00092"/>
    <property type="gene ID" value="F775_10237"/>
</dbReference>
<reference evidence="1" key="1">
    <citation type="submission" date="2015-06" db="UniProtKB">
        <authorList>
            <consortium name="EnsemblPlants"/>
        </authorList>
    </citation>
    <scope>IDENTIFICATION</scope>
</reference>
<name>R7W115_AEGTA</name>